<dbReference type="AlphaFoldDB" id="A0A964E2B6"/>
<comment type="caution">
    <text evidence="1">The sequence shown here is derived from an EMBL/GenBank/DDBJ whole genome shotgun (WGS) entry which is preliminary data.</text>
</comment>
<dbReference type="Proteomes" id="UP000721844">
    <property type="component" value="Unassembled WGS sequence"/>
</dbReference>
<reference evidence="1 2" key="1">
    <citation type="journal article" date="2021" name="Microorganisms">
        <title>Acidisoma silvae sp. nov. and Acidisomacellulosilytica sp. nov., Two Acidophilic Bacteria Isolated from Decaying Wood, Hydrolyzing Cellulose and Producing Poly-3-hydroxybutyrate.</title>
        <authorList>
            <person name="Mieszkin S."/>
            <person name="Pouder E."/>
            <person name="Uroz S."/>
            <person name="Simon-Colin C."/>
            <person name="Alain K."/>
        </authorList>
    </citation>
    <scope>NUCLEOTIDE SEQUENCE [LARGE SCALE GENOMIC DNA]</scope>
    <source>
        <strain evidence="1 2">HW T5.17</strain>
    </source>
</reference>
<dbReference type="InterPro" id="IPR025528">
    <property type="entry name" value="BrnA_antitoxin"/>
</dbReference>
<accession>A0A964E2B6</accession>
<protein>
    <submittedName>
        <fullName evidence="1">BrnA antitoxin family protein</fullName>
    </submittedName>
</protein>
<dbReference type="RefSeq" id="WP_227305633.1">
    <property type="nucleotide sequence ID" value="NZ_JAESVA010000001.1"/>
</dbReference>
<dbReference type="Pfam" id="PF14384">
    <property type="entry name" value="BrnA_antitoxin"/>
    <property type="match status" value="1"/>
</dbReference>
<keyword evidence="2" id="KW-1185">Reference proteome</keyword>
<gene>
    <name evidence="1" type="ORF">ACELLULO517_02650</name>
</gene>
<organism evidence="1 2">
    <name type="scientific">Acidisoma cellulosilyticum</name>
    <dbReference type="NCBI Taxonomy" id="2802395"/>
    <lineage>
        <taxon>Bacteria</taxon>
        <taxon>Pseudomonadati</taxon>
        <taxon>Pseudomonadota</taxon>
        <taxon>Alphaproteobacteria</taxon>
        <taxon>Acetobacterales</taxon>
        <taxon>Acidocellaceae</taxon>
        <taxon>Acidisoma</taxon>
    </lineage>
</organism>
<evidence type="ECO:0000313" key="2">
    <source>
        <dbReference type="Proteomes" id="UP000721844"/>
    </source>
</evidence>
<proteinExistence type="predicted"/>
<name>A0A964E2B6_9PROT</name>
<dbReference type="EMBL" id="JAESVA010000001">
    <property type="protein sequence ID" value="MCB8879119.1"/>
    <property type="molecule type" value="Genomic_DNA"/>
</dbReference>
<evidence type="ECO:0000313" key="1">
    <source>
        <dbReference type="EMBL" id="MCB8879119.1"/>
    </source>
</evidence>
<sequence>MTKKITEAQASRADAENPEWTLADFKLARPASEVLPALIGEKATQELLRNKGGRPVKADKKVNQTLRLDADVLEAFRQEGKGWQSRINDVLRQHMPGSQK</sequence>